<accession>A0A6V7NNT2</accession>
<proteinExistence type="predicted"/>
<sequence>MHRKFRHGSGGGSSGCGDVFKGLAAGRGGGGGGGGSCNCLSGRSSAEEYRHHLGYGHRHRRPSNALLCIAEDDFYGGGGVSAAEELFGGLLAIGTLGIGPEPIDEGAEYEVDDPFAGTGAETPRFGPPVATAATAAAAAGGMDLVEVSPELEKVLAAEAAAATESELMVVSAELEKVLAAEIAEKGGSGGDAAGRRVSSARTSGAASCPLQGFLFGSPIEVAETAAAEGARRERRASLGELFMRSRISEGGGGGGWKDEEAGDAARAAEAAEGCN</sequence>
<dbReference type="PANTHER" id="PTHR34959">
    <property type="entry name" value="PROTEIN LAZY 1"/>
    <property type="match status" value="1"/>
</dbReference>
<dbReference type="EMBL" id="LR862140">
    <property type="protein sequence ID" value="CAD1820198.1"/>
    <property type="molecule type" value="Genomic_DNA"/>
</dbReference>
<dbReference type="AlphaFoldDB" id="A0A6V7NNT2"/>
<dbReference type="PANTHER" id="PTHR34959:SF3">
    <property type="entry name" value="PROTEIN LAZY 1"/>
    <property type="match status" value="1"/>
</dbReference>
<dbReference type="GO" id="GO:0009630">
    <property type="term" value="P:gravitropism"/>
    <property type="evidence" value="ECO:0007669"/>
    <property type="project" value="InterPro"/>
</dbReference>
<dbReference type="GO" id="GO:2000012">
    <property type="term" value="P:regulation of auxin polar transport"/>
    <property type="evidence" value="ECO:0007669"/>
    <property type="project" value="InterPro"/>
</dbReference>
<feature type="compositionally biased region" description="Low complexity" evidence="1">
    <location>
        <begin position="264"/>
        <end position="275"/>
    </location>
</feature>
<evidence type="ECO:0000256" key="1">
    <source>
        <dbReference type="SAM" id="MobiDB-lite"/>
    </source>
</evidence>
<feature type="region of interest" description="Disordered" evidence="1">
    <location>
        <begin position="248"/>
        <end position="275"/>
    </location>
</feature>
<dbReference type="InterPro" id="IPR038928">
    <property type="entry name" value="LAZY1"/>
</dbReference>
<evidence type="ECO:0000313" key="2">
    <source>
        <dbReference type="EMBL" id="CAD1820198.1"/>
    </source>
</evidence>
<gene>
    <name evidence="2" type="ORF">CB5_LOCUS3409</name>
</gene>
<reference evidence="2" key="1">
    <citation type="submission" date="2020-07" db="EMBL/GenBank/DDBJ databases">
        <authorList>
            <person name="Lin J."/>
        </authorList>
    </citation>
    <scope>NUCLEOTIDE SEQUENCE</scope>
</reference>
<name>A0A6V7NNT2_ANACO</name>
<organism evidence="2">
    <name type="scientific">Ananas comosus var. bracteatus</name>
    <name type="common">red pineapple</name>
    <dbReference type="NCBI Taxonomy" id="296719"/>
    <lineage>
        <taxon>Eukaryota</taxon>
        <taxon>Viridiplantae</taxon>
        <taxon>Streptophyta</taxon>
        <taxon>Embryophyta</taxon>
        <taxon>Tracheophyta</taxon>
        <taxon>Spermatophyta</taxon>
        <taxon>Magnoliopsida</taxon>
        <taxon>Liliopsida</taxon>
        <taxon>Poales</taxon>
        <taxon>Bromeliaceae</taxon>
        <taxon>Bromelioideae</taxon>
        <taxon>Ananas</taxon>
    </lineage>
</organism>
<protein>
    <submittedName>
        <fullName evidence="2">Uncharacterized protein</fullName>
    </submittedName>
</protein>